<reference evidence="1 2" key="1">
    <citation type="submission" date="2022-10" db="EMBL/GenBank/DDBJ databases">
        <title>The complete genomes of actinobacterial strains from the NBC collection.</title>
        <authorList>
            <person name="Joergensen T.S."/>
            <person name="Alvarez Arevalo M."/>
            <person name="Sterndorff E.B."/>
            <person name="Faurdal D."/>
            <person name="Vuksanovic O."/>
            <person name="Mourched A.-S."/>
            <person name="Charusanti P."/>
            <person name="Shaw S."/>
            <person name="Blin K."/>
            <person name="Weber T."/>
        </authorList>
    </citation>
    <scope>NUCLEOTIDE SEQUENCE [LARGE SCALE GENOMIC DNA]</scope>
    <source>
        <strain evidence="1 2">NBC_00123</strain>
    </source>
</reference>
<name>A0ABZ1LNP5_9ACTN</name>
<organism evidence="1 2">
    <name type="scientific">Streptomyces zaomyceticus</name>
    <dbReference type="NCBI Taxonomy" id="68286"/>
    <lineage>
        <taxon>Bacteria</taxon>
        <taxon>Bacillati</taxon>
        <taxon>Actinomycetota</taxon>
        <taxon>Actinomycetes</taxon>
        <taxon>Kitasatosporales</taxon>
        <taxon>Streptomycetaceae</taxon>
        <taxon>Streptomyces</taxon>
    </lineage>
</organism>
<dbReference type="Proteomes" id="UP001622594">
    <property type="component" value="Chromosome"/>
</dbReference>
<dbReference type="RefSeq" id="WP_405874179.1">
    <property type="nucleotide sequence ID" value="NZ_CP108188.1"/>
</dbReference>
<evidence type="ECO:0000313" key="1">
    <source>
        <dbReference type="EMBL" id="WTR74734.1"/>
    </source>
</evidence>
<evidence type="ECO:0000313" key="2">
    <source>
        <dbReference type="Proteomes" id="UP001622594"/>
    </source>
</evidence>
<protein>
    <submittedName>
        <fullName evidence="1">Uncharacterized protein</fullName>
    </submittedName>
</protein>
<gene>
    <name evidence="1" type="ORF">OG814_38355</name>
</gene>
<proteinExistence type="predicted"/>
<sequence length="188" mass="20017">MSNSDAAAVLTTPVLTEALRAVRTLLAVADIRGAEVDLEAIIHSPEVVGRVKEVLPGLQWWAVGGKEKGSSEAGDDPVACLPIKVFDWCRPLDRAEPFIAALADSAAAVRWDLDAWPEVPEAGLDAVSQKFAHLTLSVNSRDLFQDEPSQDHTVYVHTRGGAAHTARVAWLAACIGSTPTGRVESSSL</sequence>
<dbReference type="EMBL" id="CP108188">
    <property type="protein sequence ID" value="WTR74734.1"/>
    <property type="molecule type" value="Genomic_DNA"/>
</dbReference>
<accession>A0ABZ1LNP5</accession>
<keyword evidence="2" id="KW-1185">Reference proteome</keyword>